<dbReference type="Proteomes" id="UP000249688">
    <property type="component" value="Unassembled WGS sequence"/>
</dbReference>
<comment type="similarity">
    <text evidence="1">Belongs to the UPF0065 (bug) family.</text>
</comment>
<dbReference type="InterPro" id="IPR005064">
    <property type="entry name" value="BUG"/>
</dbReference>
<feature type="signal peptide" evidence="2">
    <location>
        <begin position="1"/>
        <end position="29"/>
    </location>
</feature>
<dbReference type="Pfam" id="PF03401">
    <property type="entry name" value="TctC"/>
    <property type="match status" value="1"/>
</dbReference>
<dbReference type="Gene3D" id="3.40.190.10">
    <property type="entry name" value="Periplasmic binding protein-like II"/>
    <property type="match status" value="1"/>
</dbReference>
<sequence length="334" mass="34519">MSPAPAGAEPRRRALLALGLGLVAAPALAQTPPDPPVPGVKSRPARSLILMVGGPAGGAADRWARGFAPYLERQLPRAALGVEAVPGEGGLTAIRRLLEASTEARMMGTVSAPLLISRAVELGQTSLLSGLDWLAAVSDEPVVLVTAVRPGGDLAAFRAMGEAATLGLPPPGTAAALFGDAWMRLSPASLLHFPSAAAARQAALAGNVAAAAVALTEAIGAIREGRLEPLGLASASRCPLLPEVPTLMEQGIPLIAGAQRGFVLPPGVPPRIRERLVAALRATVEDPEFRARGDSAGFVPRFIAPEVWSAQITASIERLGRRWAEEPWQINARG</sequence>
<dbReference type="EMBL" id="QKYU01000044">
    <property type="protein sequence ID" value="PZW37648.1"/>
    <property type="molecule type" value="Genomic_DNA"/>
</dbReference>
<dbReference type="PANTHER" id="PTHR42928:SF5">
    <property type="entry name" value="BLR1237 PROTEIN"/>
    <property type="match status" value="1"/>
</dbReference>
<dbReference type="PANTHER" id="PTHR42928">
    <property type="entry name" value="TRICARBOXYLATE-BINDING PROTEIN"/>
    <property type="match status" value="1"/>
</dbReference>
<evidence type="ECO:0000313" key="4">
    <source>
        <dbReference type="Proteomes" id="UP000249688"/>
    </source>
</evidence>
<organism evidence="3 4">
    <name type="scientific">Humitalea rosea</name>
    <dbReference type="NCBI Taxonomy" id="990373"/>
    <lineage>
        <taxon>Bacteria</taxon>
        <taxon>Pseudomonadati</taxon>
        <taxon>Pseudomonadota</taxon>
        <taxon>Alphaproteobacteria</taxon>
        <taxon>Acetobacterales</taxon>
        <taxon>Roseomonadaceae</taxon>
        <taxon>Humitalea</taxon>
    </lineage>
</organism>
<keyword evidence="3" id="KW-0675">Receptor</keyword>
<proteinExistence type="inferred from homology"/>
<dbReference type="InterPro" id="IPR042100">
    <property type="entry name" value="Bug_dom1"/>
</dbReference>
<name>A0A2W7HY94_9PROT</name>
<gene>
    <name evidence="3" type="ORF">C8P66_14411</name>
</gene>
<evidence type="ECO:0000256" key="1">
    <source>
        <dbReference type="ARBA" id="ARBA00006987"/>
    </source>
</evidence>
<reference evidence="3 4" key="1">
    <citation type="submission" date="2018-06" db="EMBL/GenBank/DDBJ databases">
        <title>Genomic Encyclopedia of Archaeal and Bacterial Type Strains, Phase II (KMG-II): from individual species to whole genera.</title>
        <authorList>
            <person name="Goeker M."/>
        </authorList>
    </citation>
    <scope>NUCLEOTIDE SEQUENCE [LARGE SCALE GENOMIC DNA]</scope>
    <source>
        <strain evidence="3 4">DSM 24525</strain>
    </source>
</reference>
<comment type="caution">
    <text evidence="3">The sequence shown here is derived from an EMBL/GenBank/DDBJ whole genome shotgun (WGS) entry which is preliminary data.</text>
</comment>
<dbReference type="RefSeq" id="WP_146423032.1">
    <property type="nucleotide sequence ID" value="NZ_QKYU01000044.1"/>
</dbReference>
<dbReference type="AlphaFoldDB" id="A0A2W7HY94"/>
<evidence type="ECO:0000256" key="2">
    <source>
        <dbReference type="SAM" id="SignalP"/>
    </source>
</evidence>
<keyword evidence="2" id="KW-0732">Signal</keyword>
<dbReference type="SUPFAM" id="SSF53850">
    <property type="entry name" value="Periplasmic binding protein-like II"/>
    <property type="match status" value="1"/>
</dbReference>
<evidence type="ECO:0000313" key="3">
    <source>
        <dbReference type="EMBL" id="PZW37648.1"/>
    </source>
</evidence>
<accession>A0A2W7HY94</accession>
<feature type="chain" id="PRO_5016051793" evidence="2">
    <location>
        <begin position="30"/>
        <end position="334"/>
    </location>
</feature>
<dbReference type="Gene3D" id="3.40.190.150">
    <property type="entry name" value="Bordetella uptake gene, domain 1"/>
    <property type="match status" value="1"/>
</dbReference>
<protein>
    <submittedName>
        <fullName evidence="3">Tripartite-type tricarboxylate transporter receptor subunit TctC</fullName>
    </submittedName>
</protein>
<keyword evidence="4" id="KW-1185">Reference proteome</keyword>
<dbReference type="OrthoDB" id="7262496at2"/>